<evidence type="ECO:0000313" key="1">
    <source>
        <dbReference type="EMBL" id="TQM06106.1"/>
    </source>
</evidence>
<comment type="caution">
    <text evidence="1">The sequence shown here is derived from an EMBL/GenBank/DDBJ whole genome shotgun (WGS) entry which is preliminary data.</text>
</comment>
<accession>A0A543D9X5</accession>
<name>A0A543D9X5_9PSEU</name>
<protein>
    <submittedName>
        <fullName evidence="1">Uncharacterized protein</fullName>
    </submittedName>
</protein>
<keyword evidence="2" id="KW-1185">Reference proteome</keyword>
<dbReference type="Proteomes" id="UP000315677">
    <property type="component" value="Unassembled WGS sequence"/>
</dbReference>
<proteinExistence type="predicted"/>
<dbReference type="AlphaFoldDB" id="A0A543D9X5"/>
<gene>
    <name evidence="1" type="ORF">FB558_6348</name>
</gene>
<dbReference type="EMBL" id="VFPA01000004">
    <property type="protein sequence ID" value="TQM06106.1"/>
    <property type="molecule type" value="Genomic_DNA"/>
</dbReference>
<reference evidence="1 2" key="1">
    <citation type="submission" date="2019-06" db="EMBL/GenBank/DDBJ databases">
        <title>Sequencing the genomes of 1000 actinobacteria strains.</title>
        <authorList>
            <person name="Klenk H.-P."/>
        </authorList>
    </citation>
    <scope>NUCLEOTIDE SEQUENCE [LARGE SCALE GENOMIC DNA]</scope>
    <source>
        <strain evidence="1 2">DSM 45301</strain>
    </source>
</reference>
<organism evidence="1 2">
    <name type="scientific">Pseudonocardia kunmingensis</name>
    <dbReference type="NCBI Taxonomy" id="630975"/>
    <lineage>
        <taxon>Bacteria</taxon>
        <taxon>Bacillati</taxon>
        <taxon>Actinomycetota</taxon>
        <taxon>Actinomycetes</taxon>
        <taxon>Pseudonocardiales</taxon>
        <taxon>Pseudonocardiaceae</taxon>
        <taxon>Pseudonocardia</taxon>
    </lineage>
</organism>
<sequence length="43" mass="4905">MAERLSWIDEALRTESSLETAMMCRDLSFYLVEGTRPITRAGP</sequence>
<evidence type="ECO:0000313" key="2">
    <source>
        <dbReference type="Proteomes" id="UP000315677"/>
    </source>
</evidence>